<evidence type="ECO:0000256" key="1">
    <source>
        <dbReference type="SAM" id="MobiDB-lite"/>
    </source>
</evidence>
<feature type="region of interest" description="Disordered" evidence="1">
    <location>
        <begin position="47"/>
        <end position="72"/>
    </location>
</feature>
<reference evidence="2 3" key="1">
    <citation type="submission" date="2019-02" db="EMBL/GenBank/DDBJ databases">
        <title>Deep-cultivation of Planctomycetes and their phenomic and genomic characterization uncovers novel biology.</title>
        <authorList>
            <person name="Wiegand S."/>
            <person name="Jogler M."/>
            <person name="Boedeker C."/>
            <person name="Pinto D."/>
            <person name="Vollmers J."/>
            <person name="Rivas-Marin E."/>
            <person name="Kohn T."/>
            <person name="Peeters S.H."/>
            <person name="Heuer A."/>
            <person name="Rast P."/>
            <person name="Oberbeckmann S."/>
            <person name="Bunk B."/>
            <person name="Jeske O."/>
            <person name="Meyerdierks A."/>
            <person name="Storesund J.E."/>
            <person name="Kallscheuer N."/>
            <person name="Luecker S."/>
            <person name="Lage O.M."/>
            <person name="Pohl T."/>
            <person name="Merkel B.J."/>
            <person name="Hornburger P."/>
            <person name="Mueller R.-W."/>
            <person name="Bruemmer F."/>
            <person name="Labrenz M."/>
            <person name="Spormann A.M."/>
            <person name="Op den Camp H."/>
            <person name="Overmann J."/>
            <person name="Amann R."/>
            <person name="Jetten M.S.M."/>
            <person name="Mascher T."/>
            <person name="Medema M.H."/>
            <person name="Devos D.P."/>
            <person name="Kaster A.-K."/>
            <person name="Ovreas L."/>
            <person name="Rohde M."/>
            <person name="Galperin M.Y."/>
            <person name="Jogler C."/>
        </authorList>
    </citation>
    <scope>NUCLEOTIDE SEQUENCE [LARGE SCALE GENOMIC DNA]</scope>
    <source>
        <strain evidence="2 3">V6</strain>
    </source>
</reference>
<evidence type="ECO:0000313" key="3">
    <source>
        <dbReference type="Proteomes" id="UP000320722"/>
    </source>
</evidence>
<gene>
    <name evidence="2" type="ORF">V6x_23050</name>
</gene>
<feature type="compositionally biased region" description="Polar residues" evidence="1">
    <location>
        <begin position="52"/>
        <end position="72"/>
    </location>
</feature>
<dbReference type="AlphaFoldDB" id="A0A517WBH2"/>
<accession>A0A517WBH2</accession>
<organism evidence="2 3">
    <name type="scientific">Gimesia chilikensis</name>
    <dbReference type="NCBI Taxonomy" id="2605989"/>
    <lineage>
        <taxon>Bacteria</taxon>
        <taxon>Pseudomonadati</taxon>
        <taxon>Planctomycetota</taxon>
        <taxon>Planctomycetia</taxon>
        <taxon>Planctomycetales</taxon>
        <taxon>Planctomycetaceae</taxon>
        <taxon>Gimesia</taxon>
    </lineage>
</organism>
<dbReference type="Proteomes" id="UP000320722">
    <property type="component" value="Chromosome"/>
</dbReference>
<dbReference type="RefSeq" id="WP_145039651.1">
    <property type="nucleotide sequence ID" value="NZ_CP036347.1"/>
</dbReference>
<protein>
    <submittedName>
        <fullName evidence="2">Uncharacterized protein</fullName>
    </submittedName>
</protein>
<dbReference type="EMBL" id="CP036347">
    <property type="protein sequence ID" value="QDU02600.1"/>
    <property type="molecule type" value="Genomic_DNA"/>
</dbReference>
<proteinExistence type="predicted"/>
<sequence>MSATSSSFSRRTDSESSHPQPIFSRCLLTAEAVPLLARHMEQKFPAGIKLADSQQRQAGNSSLGSHTPQTEF</sequence>
<name>A0A517WBH2_9PLAN</name>
<feature type="region of interest" description="Disordered" evidence="1">
    <location>
        <begin position="1"/>
        <end position="23"/>
    </location>
</feature>
<evidence type="ECO:0000313" key="2">
    <source>
        <dbReference type="EMBL" id="QDU02600.1"/>
    </source>
</evidence>